<dbReference type="EMBL" id="VSRR010011484">
    <property type="protein sequence ID" value="MPC53242.1"/>
    <property type="molecule type" value="Genomic_DNA"/>
</dbReference>
<proteinExistence type="predicted"/>
<sequence length="51" mass="6165">MNMETRHAIERVKRQRMRLNPFSTGTHFNLDISVRLDYFIDIKKGLQRSED</sequence>
<keyword evidence="2" id="KW-1185">Reference proteome</keyword>
<dbReference type="AlphaFoldDB" id="A0A5B7G2T3"/>
<evidence type="ECO:0000313" key="1">
    <source>
        <dbReference type="EMBL" id="MPC53242.1"/>
    </source>
</evidence>
<accession>A0A5B7G2T3</accession>
<evidence type="ECO:0000313" key="2">
    <source>
        <dbReference type="Proteomes" id="UP000324222"/>
    </source>
</evidence>
<gene>
    <name evidence="1" type="ORF">E2C01_047131</name>
</gene>
<protein>
    <submittedName>
        <fullName evidence="1">Uncharacterized protein</fullName>
    </submittedName>
</protein>
<name>A0A5B7G2T3_PORTR</name>
<organism evidence="1 2">
    <name type="scientific">Portunus trituberculatus</name>
    <name type="common">Swimming crab</name>
    <name type="synonym">Neptunus trituberculatus</name>
    <dbReference type="NCBI Taxonomy" id="210409"/>
    <lineage>
        <taxon>Eukaryota</taxon>
        <taxon>Metazoa</taxon>
        <taxon>Ecdysozoa</taxon>
        <taxon>Arthropoda</taxon>
        <taxon>Crustacea</taxon>
        <taxon>Multicrustacea</taxon>
        <taxon>Malacostraca</taxon>
        <taxon>Eumalacostraca</taxon>
        <taxon>Eucarida</taxon>
        <taxon>Decapoda</taxon>
        <taxon>Pleocyemata</taxon>
        <taxon>Brachyura</taxon>
        <taxon>Eubrachyura</taxon>
        <taxon>Portunoidea</taxon>
        <taxon>Portunidae</taxon>
        <taxon>Portuninae</taxon>
        <taxon>Portunus</taxon>
    </lineage>
</organism>
<reference evidence="1 2" key="1">
    <citation type="submission" date="2019-05" db="EMBL/GenBank/DDBJ databases">
        <title>Another draft genome of Portunus trituberculatus and its Hox gene families provides insights of decapod evolution.</title>
        <authorList>
            <person name="Jeong J.-H."/>
            <person name="Song I."/>
            <person name="Kim S."/>
            <person name="Choi T."/>
            <person name="Kim D."/>
            <person name="Ryu S."/>
            <person name="Kim W."/>
        </authorList>
    </citation>
    <scope>NUCLEOTIDE SEQUENCE [LARGE SCALE GENOMIC DNA]</scope>
    <source>
        <tissue evidence="1">Muscle</tissue>
    </source>
</reference>
<dbReference type="Proteomes" id="UP000324222">
    <property type="component" value="Unassembled WGS sequence"/>
</dbReference>
<comment type="caution">
    <text evidence="1">The sequence shown here is derived from an EMBL/GenBank/DDBJ whole genome shotgun (WGS) entry which is preliminary data.</text>
</comment>